<protein>
    <submittedName>
        <fullName evidence="3">Serine hydroxymethyltransferase 7 isoform X1</fullName>
    </submittedName>
</protein>
<dbReference type="Proteomes" id="UP001140949">
    <property type="component" value="Unassembled WGS sequence"/>
</dbReference>
<evidence type="ECO:0000313" key="2">
    <source>
        <dbReference type="EMBL" id="KAJ6807263.1"/>
    </source>
</evidence>
<feature type="compositionally biased region" description="Basic and acidic residues" evidence="1">
    <location>
        <begin position="39"/>
        <end position="60"/>
    </location>
</feature>
<feature type="compositionally biased region" description="Polar residues" evidence="1">
    <location>
        <begin position="26"/>
        <end position="38"/>
    </location>
</feature>
<dbReference type="EMBL" id="JANAVB010034019">
    <property type="protein sequence ID" value="KAJ6807263.1"/>
    <property type="molecule type" value="Genomic_DNA"/>
</dbReference>
<feature type="compositionally biased region" description="Pro residues" evidence="1">
    <location>
        <begin position="69"/>
        <end position="83"/>
    </location>
</feature>
<accession>A0AAX6H2V5</accession>
<sequence>MDLSHPQSNLSLGFHSHAADADSVPHSCSHSLPFQSLTDKPDNRSDDDEQSRGEQREKEFSMLSHPICPKNPPPPRRSRPQPPTSRLGGPPSCPGGIRRYPPLIPTCSRSWRRRSSARRQGSS</sequence>
<dbReference type="EMBL" id="JANAVB010013599">
    <property type="protein sequence ID" value="KAJ6834968.1"/>
    <property type="molecule type" value="Genomic_DNA"/>
</dbReference>
<dbReference type="AlphaFoldDB" id="A0AAX6H2V5"/>
<evidence type="ECO:0000313" key="4">
    <source>
        <dbReference type="Proteomes" id="UP001140949"/>
    </source>
</evidence>
<reference evidence="3" key="1">
    <citation type="journal article" date="2023" name="GigaByte">
        <title>Genome assembly of the bearded iris, Iris pallida Lam.</title>
        <authorList>
            <person name="Bruccoleri R.E."/>
            <person name="Oakeley E.J."/>
            <person name="Faust A.M.E."/>
            <person name="Altorfer M."/>
            <person name="Dessus-Babus S."/>
            <person name="Burckhardt D."/>
            <person name="Oertli M."/>
            <person name="Naumann U."/>
            <person name="Petersen F."/>
            <person name="Wong J."/>
        </authorList>
    </citation>
    <scope>NUCLEOTIDE SEQUENCE</scope>
    <source>
        <strain evidence="3">GSM-AAB239-AS_SAM_17_03QT</strain>
    </source>
</reference>
<evidence type="ECO:0000256" key="1">
    <source>
        <dbReference type="SAM" id="MobiDB-lite"/>
    </source>
</evidence>
<name>A0AAX6H2V5_IRIPA</name>
<evidence type="ECO:0000313" key="3">
    <source>
        <dbReference type="EMBL" id="KAJ6834968.1"/>
    </source>
</evidence>
<keyword evidence="4" id="KW-1185">Reference proteome</keyword>
<gene>
    <name evidence="3" type="ORF">M6B38_122680</name>
    <name evidence="2" type="ORF">M6B38_172590</name>
</gene>
<organism evidence="3 4">
    <name type="scientific">Iris pallida</name>
    <name type="common">Sweet iris</name>
    <dbReference type="NCBI Taxonomy" id="29817"/>
    <lineage>
        <taxon>Eukaryota</taxon>
        <taxon>Viridiplantae</taxon>
        <taxon>Streptophyta</taxon>
        <taxon>Embryophyta</taxon>
        <taxon>Tracheophyta</taxon>
        <taxon>Spermatophyta</taxon>
        <taxon>Magnoliopsida</taxon>
        <taxon>Liliopsida</taxon>
        <taxon>Asparagales</taxon>
        <taxon>Iridaceae</taxon>
        <taxon>Iridoideae</taxon>
        <taxon>Irideae</taxon>
        <taxon>Iris</taxon>
    </lineage>
</organism>
<comment type="caution">
    <text evidence="3">The sequence shown here is derived from an EMBL/GenBank/DDBJ whole genome shotgun (WGS) entry which is preliminary data.</text>
</comment>
<feature type="region of interest" description="Disordered" evidence="1">
    <location>
        <begin position="19"/>
        <end position="123"/>
    </location>
</feature>
<proteinExistence type="predicted"/>
<reference evidence="3" key="2">
    <citation type="submission" date="2023-04" db="EMBL/GenBank/DDBJ databases">
        <authorList>
            <person name="Bruccoleri R.E."/>
            <person name="Oakeley E.J."/>
            <person name="Faust A.-M."/>
            <person name="Dessus-Babus S."/>
            <person name="Altorfer M."/>
            <person name="Burckhardt D."/>
            <person name="Oertli M."/>
            <person name="Naumann U."/>
            <person name="Petersen F."/>
            <person name="Wong J."/>
        </authorList>
    </citation>
    <scope>NUCLEOTIDE SEQUENCE</scope>
    <source>
        <strain evidence="3">GSM-AAB239-AS_SAM_17_03QT</strain>
        <tissue evidence="3">Leaf</tissue>
    </source>
</reference>